<dbReference type="GO" id="GO:0003676">
    <property type="term" value="F:nucleic acid binding"/>
    <property type="evidence" value="ECO:0007669"/>
    <property type="project" value="InterPro"/>
</dbReference>
<dbReference type="Gene3D" id="3.30.420.10">
    <property type="entry name" value="Ribonuclease H-like superfamily/Ribonuclease H"/>
    <property type="match status" value="1"/>
</dbReference>
<reference evidence="4 5" key="1">
    <citation type="submission" date="2024-02" db="EMBL/GenBank/DDBJ databases">
        <title>Chromosome-scale genome assembly of the rough periwinkle Littorina saxatilis.</title>
        <authorList>
            <person name="De Jode A."/>
            <person name="Faria R."/>
            <person name="Formenti G."/>
            <person name="Sims Y."/>
            <person name="Smith T.P."/>
            <person name="Tracey A."/>
            <person name="Wood J.M.D."/>
            <person name="Zagrodzka Z.B."/>
            <person name="Johannesson K."/>
            <person name="Butlin R.K."/>
            <person name="Leder E.H."/>
        </authorList>
    </citation>
    <scope>NUCLEOTIDE SEQUENCE [LARGE SCALE GENOMIC DNA]</scope>
    <source>
        <strain evidence="4">Snail1</strain>
        <tissue evidence="4">Muscle</tissue>
    </source>
</reference>
<dbReference type="Proteomes" id="UP001374579">
    <property type="component" value="Unassembled WGS sequence"/>
</dbReference>
<keyword evidence="5" id="KW-1185">Reference proteome</keyword>
<evidence type="ECO:0000259" key="3">
    <source>
        <dbReference type="PROSITE" id="PS50879"/>
    </source>
</evidence>
<dbReference type="Pfam" id="PF00078">
    <property type="entry name" value="RVT_1"/>
    <property type="match status" value="1"/>
</dbReference>
<dbReference type="Gene3D" id="3.60.10.10">
    <property type="entry name" value="Endonuclease/exonuclease/phosphatase"/>
    <property type="match status" value="1"/>
</dbReference>
<dbReference type="InterPro" id="IPR000477">
    <property type="entry name" value="RT_dom"/>
</dbReference>
<organism evidence="4 5">
    <name type="scientific">Littorina saxatilis</name>
    <dbReference type="NCBI Taxonomy" id="31220"/>
    <lineage>
        <taxon>Eukaryota</taxon>
        <taxon>Metazoa</taxon>
        <taxon>Spiralia</taxon>
        <taxon>Lophotrochozoa</taxon>
        <taxon>Mollusca</taxon>
        <taxon>Gastropoda</taxon>
        <taxon>Caenogastropoda</taxon>
        <taxon>Littorinimorpha</taxon>
        <taxon>Littorinoidea</taxon>
        <taxon>Littorinidae</taxon>
        <taxon>Littorina</taxon>
    </lineage>
</organism>
<dbReference type="PANTHER" id="PTHR36688:SF1">
    <property type="entry name" value="ENDONUCLEASE_EXONUCLEASE_PHOSPHATASE DOMAIN-CONTAINING PROTEIN"/>
    <property type="match status" value="1"/>
</dbReference>
<dbReference type="InterPro" id="IPR043502">
    <property type="entry name" value="DNA/RNA_pol_sf"/>
</dbReference>
<dbReference type="PROSITE" id="PS50879">
    <property type="entry name" value="RNASE_H_1"/>
    <property type="match status" value="1"/>
</dbReference>
<proteinExistence type="predicted"/>
<dbReference type="InterPro" id="IPR002156">
    <property type="entry name" value="RNaseH_domain"/>
</dbReference>
<dbReference type="CDD" id="cd09276">
    <property type="entry name" value="Rnase_HI_RT_non_LTR"/>
    <property type="match status" value="1"/>
</dbReference>
<dbReference type="InterPro" id="IPR012337">
    <property type="entry name" value="RNaseH-like_sf"/>
</dbReference>
<dbReference type="SUPFAM" id="SSF56219">
    <property type="entry name" value="DNase I-like"/>
    <property type="match status" value="1"/>
</dbReference>
<dbReference type="CDD" id="cd01650">
    <property type="entry name" value="RT_nLTR_like"/>
    <property type="match status" value="1"/>
</dbReference>
<dbReference type="SUPFAM" id="SSF56672">
    <property type="entry name" value="DNA/RNA polymerases"/>
    <property type="match status" value="1"/>
</dbReference>
<name>A0AAN9ANJ1_9CAEN</name>
<dbReference type="InterPro" id="IPR052560">
    <property type="entry name" value="RdDP_mobile_element"/>
</dbReference>
<evidence type="ECO:0000313" key="5">
    <source>
        <dbReference type="Proteomes" id="UP001374579"/>
    </source>
</evidence>
<dbReference type="GO" id="GO:0004523">
    <property type="term" value="F:RNA-DNA hybrid ribonuclease activity"/>
    <property type="evidence" value="ECO:0007669"/>
    <property type="project" value="InterPro"/>
</dbReference>
<protein>
    <submittedName>
        <fullName evidence="4">Uncharacterized protein</fullName>
    </submittedName>
</protein>
<dbReference type="PANTHER" id="PTHR36688">
    <property type="entry name" value="ENDO/EXONUCLEASE/PHOSPHATASE DOMAIN-CONTAINING PROTEIN"/>
    <property type="match status" value="1"/>
</dbReference>
<dbReference type="Pfam" id="PF14529">
    <property type="entry name" value="Exo_endo_phos_2"/>
    <property type="match status" value="1"/>
</dbReference>
<feature type="region of interest" description="Disordered" evidence="1">
    <location>
        <begin position="932"/>
        <end position="972"/>
    </location>
</feature>
<feature type="region of interest" description="Disordered" evidence="1">
    <location>
        <begin position="1"/>
        <end position="47"/>
    </location>
</feature>
<evidence type="ECO:0000259" key="2">
    <source>
        <dbReference type="PROSITE" id="PS50878"/>
    </source>
</evidence>
<dbReference type="PROSITE" id="PS50878">
    <property type="entry name" value="RT_POL"/>
    <property type="match status" value="1"/>
</dbReference>
<gene>
    <name evidence="4" type="ORF">V1264_009811</name>
</gene>
<evidence type="ECO:0000313" key="4">
    <source>
        <dbReference type="EMBL" id="KAK7089934.1"/>
    </source>
</evidence>
<dbReference type="SUPFAM" id="SSF53098">
    <property type="entry name" value="Ribonuclease H-like"/>
    <property type="match status" value="1"/>
</dbReference>
<dbReference type="InterPro" id="IPR036397">
    <property type="entry name" value="RNaseH_sf"/>
</dbReference>
<feature type="domain" description="RNase H type-1" evidence="3">
    <location>
        <begin position="1010"/>
        <end position="1143"/>
    </location>
</feature>
<accession>A0AAN9ANJ1</accession>
<dbReference type="Pfam" id="PF00075">
    <property type="entry name" value="RNase_H"/>
    <property type="match status" value="1"/>
</dbReference>
<dbReference type="InterPro" id="IPR036691">
    <property type="entry name" value="Endo/exonu/phosph_ase_sf"/>
</dbReference>
<dbReference type="EMBL" id="JBAMIC010000024">
    <property type="protein sequence ID" value="KAK7089934.1"/>
    <property type="molecule type" value="Genomic_DNA"/>
</dbReference>
<dbReference type="AlphaFoldDB" id="A0AAN9ANJ1"/>
<evidence type="ECO:0000256" key="1">
    <source>
        <dbReference type="SAM" id="MobiDB-lite"/>
    </source>
</evidence>
<sequence length="1276" mass="144050">MIVSRSNVRDGVASMEPSQVEAVPGSMPQRSPPPATGSSHPSEIAREGRSNATGNFTLMHWNAEGVRNKKQDLQQFLKTHSIDICCVQETHLNENHRFTMRGYESFRLDRAGGPKGGVLTLVKNTIPAAEVYRSNDDSSELLGIKVFTEDKAMPFFNLYSPPTKPLHLQHLQPASEHWLIAGDFNSHSPSWGYAELDRKGEDLEDWMFENNLILLNRPDDPPTYYSRSWRTTSTPDLAIATDDIASIAQREVNQQLGGSDHKPVIIQLQEQVRTTRQKLKPSWNYKKARWNDFERKLDENCRKLDLQDENLNDQAEHFTAAVLKAAKKTIPRGRRRDYKPGWNDHLQQLHDAVCTAREAMEENPTDELVTAHNKAKAEFTKVKLQQLRNSWHEKTQSLSMDKDTFKLWQLTKTLNNDRPEKRQTVLEANGEFQTGKIAANTLARMYQQDSTVTLPRERTRAVREQLQQTLIHDKANSCMSSALRMDELEEAIRALKCKKAPGPDGISNDMIKHFGNNAKHALLKLFNHSWRSGAVPSSWKRAHVIPILKKGKDRKSPASYRPISLLSCLGKLMERILNRRLIWHLESNNILAATQTGYRGQRNTEDQLTLLAQDIEDAFQQKHKVVGVFFDLSKAFDRVWREALLLKVRQSGVTGRMYTWVKSFLHERSARVVLDGYHSVSVKMREGVPQGGVISPTLFLIYINDITSAIPRHVSNTLHADDLAIWSSAEHTTSAAHRIQDGVKRIHQWTEDWGLQLNRAKSVATIFSLSTSKEKVNLKLGESALPQVETPTFLGVKLDSRLTWKPHLEEIEARGIRRLAIMRKLSGTTWGANSQILKTVYTGAVRPVLEYASSSWNTAARTNKARLDRVQNLGLRTVLGAMKTTPISEMQKVANIEPLEDRRQAKLLIQGEKHKRLESHPLHNKFQALTKNRLKRQSPNHQLKAQQRENADILQPSPDQCERLNPKPWSPQSQRFHVRMSIPGISGKQQQSDAALRSLALEEIHRRYPASKWTHAYTDGSAECATKNGGSGVFIQIPGRPPETLTTPCGVLCSNFKAEVVALHTAADFLTSLEETPPKVVFLSDCLSALQVLTAPAEHLVEELKKSLNDLSQKASVVLQWIPAHCGIAGNEKADGLAKDAGRQEQPETSLSFRETKTLIKHRWKTAFKERNGGYKPDQDPIHRLSRAEQTAIFRLRTGHCGFKAHLKRIGVAESALCDCGAADQTVEHVLNTCTNFTLLRNQIWPEGATLETKLWGTSEDLKATFQFTTAAELRP</sequence>
<dbReference type="GO" id="GO:0006259">
    <property type="term" value="P:DNA metabolic process"/>
    <property type="evidence" value="ECO:0007669"/>
    <property type="project" value="UniProtKB-ARBA"/>
</dbReference>
<feature type="domain" description="Reverse transcriptase" evidence="2">
    <location>
        <begin position="528"/>
        <end position="798"/>
    </location>
</feature>
<dbReference type="InterPro" id="IPR005135">
    <property type="entry name" value="Endo/exonuclease/phosphatase"/>
</dbReference>
<comment type="caution">
    <text evidence="4">The sequence shown here is derived from an EMBL/GenBank/DDBJ whole genome shotgun (WGS) entry which is preliminary data.</text>
</comment>